<dbReference type="EMBL" id="JAKOGI010002782">
    <property type="protein sequence ID" value="KAJ8421323.1"/>
    <property type="molecule type" value="Genomic_DNA"/>
</dbReference>
<protein>
    <submittedName>
        <fullName evidence="1">Uncharacterized protein</fullName>
    </submittedName>
</protein>
<organism evidence="1 2">
    <name type="scientific">Carnegiea gigantea</name>
    <dbReference type="NCBI Taxonomy" id="171969"/>
    <lineage>
        <taxon>Eukaryota</taxon>
        <taxon>Viridiplantae</taxon>
        <taxon>Streptophyta</taxon>
        <taxon>Embryophyta</taxon>
        <taxon>Tracheophyta</taxon>
        <taxon>Spermatophyta</taxon>
        <taxon>Magnoliopsida</taxon>
        <taxon>eudicotyledons</taxon>
        <taxon>Gunneridae</taxon>
        <taxon>Pentapetalae</taxon>
        <taxon>Caryophyllales</taxon>
        <taxon>Cactineae</taxon>
        <taxon>Cactaceae</taxon>
        <taxon>Cactoideae</taxon>
        <taxon>Echinocereeae</taxon>
        <taxon>Carnegiea</taxon>
    </lineage>
</organism>
<dbReference type="Proteomes" id="UP001153076">
    <property type="component" value="Unassembled WGS sequence"/>
</dbReference>
<proteinExistence type="predicted"/>
<reference evidence="1" key="1">
    <citation type="submission" date="2022-04" db="EMBL/GenBank/DDBJ databases">
        <title>Carnegiea gigantea Genome sequencing and assembly v2.</title>
        <authorList>
            <person name="Copetti D."/>
            <person name="Sanderson M.J."/>
            <person name="Burquez A."/>
            <person name="Wojciechowski M.F."/>
        </authorList>
    </citation>
    <scope>NUCLEOTIDE SEQUENCE</scope>
    <source>
        <strain evidence="1">SGP5-SGP5p</strain>
        <tissue evidence="1">Aerial part</tissue>
    </source>
</reference>
<evidence type="ECO:0000313" key="2">
    <source>
        <dbReference type="Proteomes" id="UP001153076"/>
    </source>
</evidence>
<gene>
    <name evidence="1" type="ORF">Cgig2_020385</name>
</gene>
<dbReference type="OrthoDB" id="1305953at2759"/>
<comment type="caution">
    <text evidence="1">The sequence shown here is derived from an EMBL/GenBank/DDBJ whole genome shotgun (WGS) entry which is preliminary data.</text>
</comment>
<keyword evidence="2" id="KW-1185">Reference proteome</keyword>
<evidence type="ECO:0000313" key="1">
    <source>
        <dbReference type="EMBL" id="KAJ8421323.1"/>
    </source>
</evidence>
<dbReference type="AlphaFoldDB" id="A0A9Q1JJM1"/>
<sequence>MQVIGLKDSTFPQSYLGVPITVSRLTKVECPSLLEKIIARAQLWATRNIYFEGRVRLINNVIFRMSSYWASIFLLPKEVTEKITKICRNYLWSGIGQYKKAPIYPGIKHDFAAWKKAIVAKLTRAVTQKKEVLWVKWDYTPPQDASWYWKKICRIKEEFKKGCSNPQRWDWQGDPKYRVAQGYKWQRGRHDKVPWAKFIWARPNVPKYAFIT</sequence>
<accession>A0A9Q1JJM1</accession>
<name>A0A9Q1JJM1_9CARY</name>
<dbReference type="PANTHER" id="PTHR33116:SF80">
    <property type="entry name" value="REVERSE TRANSCRIPTASE ZINC-BINDING DOMAIN-CONTAINING PROTEIN"/>
    <property type="match status" value="1"/>
</dbReference>
<dbReference type="PANTHER" id="PTHR33116">
    <property type="entry name" value="REVERSE TRANSCRIPTASE ZINC-BINDING DOMAIN-CONTAINING PROTEIN-RELATED-RELATED"/>
    <property type="match status" value="1"/>
</dbReference>